<organism evidence="2 3">
    <name type="scientific">Rhododendron griersonianum</name>
    <dbReference type="NCBI Taxonomy" id="479676"/>
    <lineage>
        <taxon>Eukaryota</taxon>
        <taxon>Viridiplantae</taxon>
        <taxon>Streptophyta</taxon>
        <taxon>Embryophyta</taxon>
        <taxon>Tracheophyta</taxon>
        <taxon>Spermatophyta</taxon>
        <taxon>Magnoliopsida</taxon>
        <taxon>eudicotyledons</taxon>
        <taxon>Gunneridae</taxon>
        <taxon>Pentapetalae</taxon>
        <taxon>asterids</taxon>
        <taxon>Ericales</taxon>
        <taxon>Ericaceae</taxon>
        <taxon>Ericoideae</taxon>
        <taxon>Rhodoreae</taxon>
        <taxon>Rhododendron</taxon>
    </lineage>
</organism>
<accession>A0AAV6JP03</accession>
<dbReference type="EMBL" id="JACTNZ010000006">
    <property type="protein sequence ID" value="KAG5542907.1"/>
    <property type="molecule type" value="Genomic_DNA"/>
</dbReference>
<evidence type="ECO:0000256" key="1">
    <source>
        <dbReference type="SAM" id="MobiDB-lite"/>
    </source>
</evidence>
<reference evidence="2 3" key="1">
    <citation type="submission" date="2020-08" db="EMBL/GenBank/DDBJ databases">
        <title>Plant Genome Project.</title>
        <authorList>
            <person name="Zhang R.-G."/>
        </authorList>
    </citation>
    <scope>NUCLEOTIDE SEQUENCE [LARGE SCALE GENOMIC DNA]</scope>
    <source>
        <strain evidence="2">WSP0</strain>
        <tissue evidence="2">Leaf</tissue>
    </source>
</reference>
<comment type="caution">
    <text evidence="2">The sequence shown here is derived from an EMBL/GenBank/DDBJ whole genome shotgun (WGS) entry which is preliminary data.</text>
</comment>
<keyword evidence="3" id="KW-1185">Reference proteome</keyword>
<protein>
    <submittedName>
        <fullName evidence="2">Uncharacterized protein</fullName>
    </submittedName>
</protein>
<sequence>MGVNVEDMVESSSNNGAEDVNGENKEAVVQTDLGDDEPFDFDVDKAELENEMEVVEEVAETNVEAEKAIGAKERALQEINVSMQGCNDKVANSSSGVKASAWGSGKVMHGWYESDGSKQHYTQYQFGPTNFCKAEYVHSDSKSKPK</sequence>
<name>A0AAV6JP03_9ERIC</name>
<feature type="region of interest" description="Disordered" evidence="1">
    <location>
        <begin position="1"/>
        <end position="40"/>
    </location>
</feature>
<evidence type="ECO:0000313" key="2">
    <source>
        <dbReference type="EMBL" id="KAG5542907.1"/>
    </source>
</evidence>
<proteinExistence type="predicted"/>
<evidence type="ECO:0000313" key="3">
    <source>
        <dbReference type="Proteomes" id="UP000823749"/>
    </source>
</evidence>
<gene>
    <name evidence="2" type="ORF">RHGRI_015858</name>
</gene>
<dbReference type="AlphaFoldDB" id="A0AAV6JP03"/>
<dbReference type="Proteomes" id="UP000823749">
    <property type="component" value="Chromosome 6"/>
</dbReference>